<dbReference type="PANTHER" id="PTHR34409:SF1">
    <property type="entry name" value="MYB-LIKE DOMAIN-CONTAINING PROTEIN"/>
    <property type="match status" value="1"/>
</dbReference>
<dbReference type="OrthoDB" id="2162490at2759"/>
<gene>
    <name evidence="3" type="ORF">BCR33DRAFT_511628</name>
</gene>
<dbReference type="Pfam" id="PF20681">
    <property type="entry name" value="DUF6818"/>
    <property type="match status" value="1"/>
</dbReference>
<dbReference type="Proteomes" id="UP000193642">
    <property type="component" value="Unassembled WGS sequence"/>
</dbReference>
<evidence type="ECO:0000259" key="2">
    <source>
        <dbReference type="Pfam" id="PF20681"/>
    </source>
</evidence>
<feature type="region of interest" description="Disordered" evidence="1">
    <location>
        <begin position="78"/>
        <end position="127"/>
    </location>
</feature>
<evidence type="ECO:0000313" key="3">
    <source>
        <dbReference type="EMBL" id="ORY34189.1"/>
    </source>
</evidence>
<evidence type="ECO:0000256" key="1">
    <source>
        <dbReference type="SAM" id="MobiDB-lite"/>
    </source>
</evidence>
<accession>A0A1Y2BHB7</accession>
<dbReference type="EMBL" id="MCGO01000064">
    <property type="protein sequence ID" value="ORY34189.1"/>
    <property type="molecule type" value="Genomic_DNA"/>
</dbReference>
<evidence type="ECO:0000313" key="4">
    <source>
        <dbReference type="Proteomes" id="UP000193642"/>
    </source>
</evidence>
<dbReference type="InterPro" id="IPR049203">
    <property type="entry name" value="DUF6818"/>
</dbReference>
<reference evidence="3 4" key="1">
    <citation type="submission" date="2016-07" db="EMBL/GenBank/DDBJ databases">
        <title>Pervasive Adenine N6-methylation of Active Genes in Fungi.</title>
        <authorList>
            <consortium name="DOE Joint Genome Institute"/>
            <person name="Mondo S.J."/>
            <person name="Dannebaum R.O."/>
            <person name="Kuo R.C."/>
            <person name="Labutti K."/>
            <person name="Haridas S."/>
            <person name="Kuo A."/>
            <person name="Salamov A."/>
            <person name="Ahrendt S.R."/>
            <person name="Lipzen A."/>
            <person name="Sullivan W."/>
            <person name="Andreopoulos W.B."/>
            <person name="Clum A."/>
            <person name="Lindquist E."/>
            <person name="Daum C."/>
            <person name="Ramamoorthy G.K."/>
            <person name="Gryganskyi A."/>
            <person name="Culley D."/>
            <person name="Magnuson J.K."/>
            <person name="James T.Y."/>
            <person name="O'Malley M.A."/>
            <person name="Stajich J.E."/>
            <person name="Spatafora J.W."/>
            <person name="Visel A."/>
            <person name="Grigoriev I.V."/>
        </authorList>
    </citation>
    <scope>NUCLEOTIDE SEQUENCE [LARGE SCALE GENOMIC DNA]</scope>
    <source>
        <strain evidence="3 4">JEL800</strain>
    </source>
</reference>
<dbReference type="PANTHER" id="PTHR34409">
    <property type="entry name" value="SET DOMAIN-CONTAINING PROTEIN"/>
    <property type="match status" value="1"/>
</dbReference>
<feature type="domain" description="DUF6818" evidence="2">
    <location>
        <begin position="9"/>
        <end position="84"/>
    </location>
</feature>
<protein>
    <recommendedName>
        <fullName evidence="2">DUF6818 domain-containing protein</fullName>
    </recommendedName>
</protein>
<name>A0A1Y2BHB7_9FUNG</name>
<proteinExistence type="predicted"/>
<keyword evidence="4" id="KW-1185">Reference proteome</keyword>
<comment type="caution">
    <text evidence="3">The sequence shown here is derived from an EMBL/GenBank/DDBJ whole genome shotgun (WGS) entry which is preliminary data.</text>
</comment>
<dbReference type="AlphaFoldDB" id="A0A1Y2BHB7"/>
<sequence>MKCVYEVLPRGTNEWEEVVKRHELGGYKNNRSAKSIKDLYRSLKKSPKPTGDPTCPSPVRIAKQADKAIDEKADTVLVADGDSEFDSEPSDAPTHDSNSDGDEFSDADSAMATLESGVEVSSEDEVS</sequence>
<organism evidence="3 4">
    <name type="scientific">Rhizoclosmatium globosum</name>
    <dbReference type="NCBI Taxonomy" id="329046"/>
    <lineage>
        <taxon>Eukaryota</taxon>
        <taxon>Fungi</taxon>
        <taxon>Fungi incertae sedis</taxon>
        <taxon>Chytridiomycota</taxon>
        <taxon>Chytridiomycota incertae sedis</taxon>
        <taxon>Chytridiomycetes</taxon>
        <taxon>Chytridiales</taxon>
        <taxon>Chytriomycetaceae</taxon>
        <taxon>Rhizoclosmatium</taxon>
    </lineage>
</organism>